<proteinExistence type="predicted"/>
<accession>A0ABW6VN11</accession>
<reference evidence="2 3" key="1">
    <citation type="submission" date="2024-10" db="EMBL/GenBank/DDBJ databases">
        <title>The Natural Products Discovery Center: Release of the First 8490 Sequenced Strains for Exploring Actinobacteria Biosynthetic Diversity.</title>
        <authorList>
            <person name="Kalkreuter E."/>
            <person name="Kautsar S.A."/>
            <person name="Yang D."/>
            <person name="Bader C.D."/>
            <person name="Teijaro C.N."/>
            <person name="Fluegel L."/>
            <person name="Davis C.M."/>
            <person name="Simpson J.R."/>
            <person name="Lauterbach L."/>
            <person name="Steele A.D."/>
            <person name="Gui C."/>
            <person name="Meng S."/>
            <person name="Li G."/>
            <person name="Viehrig K."/>
            <person name="Ye F."/>
            <person name="Su P."/>
            <person name="Kiefer A.F."/>
            <person name="Nichols A."/>
            <person name="Cepeda A.J."/>
            <person name="Yan W."/>
            <person name="Fan B."/>
            <person name="Jiang Y."/>
            <person name="Adhikari A."/>
            <person name="Zheng C.-J."/>
            <person name="Schuster L."/>
            <person name="Cowan T.M."/>
            <person name="Smanski M.J."/>
            <person name="Chevrette M.G."/>
            <person name="De Carvalho L.P.S."/>
            <person name="Shen B."/>
        </authorList>
    </citation>
    <scope>NUCLEOTIDE SEQUENCE [LARGE SCALE GENOMIC DNA]</scope>
    <source>
        <strain evidence="2 3">NPDC000140</strain>
    </source>
</reference>
<protein>
    <recommendedName>
        <fullName evidence="4">Fibronectin type-III domain-containing protein</fullName>
    </recommendedName>
</protein>
<name>A0ABW6VN11_9ACTN</name>
<evidence type="ECO:0008006" key="4">
    <source>
        <dbReference type="Google" id="ProtNLM"/>
    </source>
</evidence>
<gene>
    <name evidence="2" type="ORF">ACFY3B_03240</name>
</gene>
<sequence length="243" mass="25317">MLTTPGAAGAVPICETNPLGCEPPPPPPPPTPTDKAPTGAAQATGPQNNGVLGITGWAADSNGWPVTVDITFDGALVASKPTSDFRTWLPAGPLGFTHTVVVPPTGPVRRLCATARNVPDGSTPVASAVPLGCVSSRPSKPTDLVSTAESAYNRSILRLGWTDNATDETSYLVTLSYLRRHWEGNYSWQEPMSESFVVAAQPGTGRMSLVLSDQDANTHFQVLVNSRVGEITSESLSGGVTAP</sequence>
<dbReference type="Proteomes" id="UP001602287">
    <property type="component" value="Unassembled WGS sequence"/>
</dbReference>
<evidence type="ECO:0000313" key="2">
    <source>
        <dbReference type="EMBL" id="MFF5198603.1"/>
    </source>
</evidence>
<feature type="compositionally biased region" description="Pro residues" evidence="1">
    <location>
        <begin position="21"/>
        <end position="32"/>
    </location>
</feature>
<keyword evidence="3" id="KW-1185">Reference proteome</keyword>
<dbReference type="RefSeq" id="WP_387217646.1">
    <property type="nucleotide sequence ID" value="NZ_JBIAZM010000001.1"/>
</dbReference>
<organism evidence="2 3">
    <name type="scientific">Micromonospora parva</name>
    <dbReference type="NCBI Taxonomy" id="1464048"/>
    <lineage>
        <taxon>Bacteria</taxon>
        <taxon>Bacillati</taxon>
        <taxon>Actinomycetota</taxon>
        <taxon>Actinomycetes</taxon>
        <taxon>Micromonosporales</taxon>
        <taxon>Micromonosporaceae</taxon>
        <taxon>Micromonospora</taxon>
    </lineage>
</organism>
<feature type="region of interest" description="Disordered" evidence="1">
    <location>
        <begin position="1"/>
        <end position="48"/>
    </location>
</feature>
<dbReference type="EMBL" id="JBIAZM010000001">
    <property type="protein sequence ID" value="MFF5198603.1"/>
    <property type="molecule type" value="Genomic_DNA"/>
</dbReference>
<evidence type="ECO:0000256" key="1">
    <source>
        <dbReference type="SAM" id="MobiDB-lite"/>
    </source>
</evidence>
<evidence type="ECO:0000313" key="3">
    <source>
        <dbReference type="Proteomes" id="UP001602287"/>
    </source>
</evidence>
<comment type="caution">
    <text evidence="2">The sequence shown here is derived from an EMBL/GenBank/DDBJ whole genome shotgun (WGS) entry which is preliminary data.</text>
</comment>